<evidence type="ECO:0000256" key="3">
    <source>
        <dbReference type="SAM" id="Phobius"/>
    </source>
</evidence>
<evidence type="ECO:0000259" key="4">
    <source>
        <dbReference type="Pfam" id="PF13407"/>
    </source>
</evidence>
<organism evidence="5 6">
    <name type="scientific">Lederbergia lenta</name>
    <name type="common">Bacillus lentus</name>
    <dbReference type="NCBI Taxonomy" id="1467"/>
    <lineage>
        <taxon>Bacteria</taxon>
        <taxon>Bacillati</taxon>
        <taxon>Bacillota</taxon>
        <taxon>Bacilli</taxon>
        <taxon>Bacillales</taxon>
        <taxon>Bacillaceae</taxon>
        <taxon>Lederbergia</taxon>
    </lineage>
</organism>
<dbReference type="InterPro" id="IPR050555">
    <property type="entry name" value="Bact_Solute-Bind_Prot2"/>
</dbReference>
<dbReference type="GO" id="GO:0030288">
    <property type="term" value="C:outer membrane-bounded periplasmic space"/>
    <property type="evidence" value="ECO:0007669"/>
    <property type="project" value="TreeGrafter"/>
</dbReference>
<protein>
    <submittedName>
        <fullName evidence="5">Periplasmic binding protein/LacI transcriptional regulator</fullName>
    </submittedName>
</protein>
<keyword evidence="3" id="KW-0472">Membrane</keyword>
<dbReference type="EMBL" id="LS483476">
    <property type="protein sequence ID" value="SQI63568.1"/>
    <property type="molecule type" value="Genomic_DNA"/>
</dbReference>
<dbReference type="InterPro" id="IPR028082">
    <property type="entry name" value="Peripla_BP_I"/>
</dbReference>
<evidence type="ECO:0000313" key="6">
    <source>
        <dbReference type="Proteomes" id="UP000249134"/>
    </source>
</evidence>
<dbReference type="KEGG" id="blen:NCTC4824_04183"/>
<dbReference type="Proteomes" id="UP000249134">
    <property type="component" value="Chromosome 1"/>
</dbReference>
<evidence type="ECO:0000313" key="5">
    <source>
        <dbReference type="EMBL" id="SQI63568.1"/>
    </source>
</evidence>
<sequence length="328" mass="37164">MYLLRRIAIVITILVCILLFYFTIVSGVKVFESDWELPKAVEQIDGNHRLVLITQELETPFWDKVAKGAMEQAAQESASLEVWGSYGNNREDFLKKLEIAIYSQMDGIIVQGLDTDEFKALTKIKAASYGIPIITVANDVPMGDSLRKSYVGSDQYLAGKMIGEQLVADMGNEGEVVIMIDIQQQYFQKLRLKGIKDVLRKYPDIQIINIETPDARDQVIAKTKEVLNHHPNIDAFIAINADILAGMIQEVESRSQIEPYYIYSFDDDYESITLLNQGKIDGIIEQSPEEMGTMSVKLILEWLNNKSVPLDLNGYQTEIRIVEAMDER</sequence>
<feature type="domain" description="Periplasmic binding protein" evidence="4">
    <location>
        <begin position="52"/>
        <end position="306"/>
    </location>
</feature>
<reference evidence="5 6" key="1">
    <citation type="submission" date="2018-06" db="EMBL/GenBank/DDBJ databases">
        <authorList>
            <consortium name="Pathogen Informatics"/>
            <person name="Doyle S."/>
        </authorList>
    </citation>
    <scope>NUCLEOTIDE SEQUENCE [LARGE SCALE GENOMIC DNA]</scope>
    <source>
        <strain evidence="5 6">NCTC4824</strain>
    </source>
</reference>
<comment type="subcellular location">
    <subcellularLocation>
        <location evidence="1">Cell envelope</location>
    </subcellularLocation>
</comment>
<feature type="transmembrane region" description="Helical" evidence="3">
    <location>
        <begin position="7"/>
        <end position="28"/>
    </location>
</feature>
<dbReference type="SUPFAM" id="SSF53822">
    <property type="entry name" value="Periplasmic binding protein-like I"/>
    <property type="match status" value="1"/>
</dbReference>
<name>A0A2X4WVD5_LEDLE</name>
<evidence type="ECO:0000256" key="2">
    <source>
        <dbReference type="ARBA" id="ARBA00007639"/>
    </source>
</evidence>
<comment type="similarity">
    <text evidence="2">Belongs to the bacterial solute-binding protein 2 family.</text>
</comment>
<dbReference type="GO" id="GO:0030246">
    <property type="term" value="F:carbohydrate binding"/>
    <property type="evidence" value="ECO:0007669"/>
    <property type="project" value="TreeGrafter"/>
</dbReference>
<keyword evidence="6" id="KW-1185">Reference proteome</keyword>
<keyword evidence="3" id="KW-0812">Transmembrane</keyword>
<dbReference type="AlphaFoldDB" id="A0A2X4WVD5"/>
<keyword evidence="3" id="KW-1133">Transmembrane helix</keyword>
<dbReference type="Pfam" id="PF13407">
    <property type="entry name" value="Peripla_BP_4"/>
    <property type="match status" value="1"/>
</dbReference>
<dbReference type="PANTHER" id="PTHR30036">
    <property type="entry name" value="D-XYLOSE-BINDING PERIPLASMIC PROTEIN"/>
    <property type="match status" value="1"/>
</dbReference>
<proteinExistence type="inferred from homology"/>
<dbReference type="PANTHER" id="PTHR30036:SF7">
    <property type="entry name" value="ABC TRANSPORTER PERIPLASMIC-BINDING PROTEIN YPHF"/>
    <property type="match status" value="1"/>
</dbReference>
<evidence type="ECO:0000256" key="1">
    <source>
        <dbReference type="ARBA" id="ARBA00004196"/>
    </source>
</evidence>
<dbReference type="STRING" id="1348624.GCA_001591545_03350"/>
<dbReference type="Gene3D" id="3.40.50.2300">
    <property type="match status" value="2"/>
</dbReference>
<dbReference type="InterPro" id="IPR025997">
    <property type="entry name" value="SBP_2_dom"/>
</dbReference>
<gene>
    <name evidence="5" type="primary">rbsB_3</name>
    <name evidence="5" type="ORF">NCTC4824_04183</name>
</gene>
<accession>A0A2X4WVD5</accession>